<sequence>MSEFLPAKVDEVIPKGIAAPEMWPSINEPLEDGYYPIHRAAESLSPKMIELLIQRGARTDVGCLARYRGKSIYEESCPQSIYGHLPIQIAINSFCEHPYFQDWNSKKSVFLLLYAMALPKLSDSLKAISVLASHTYNIEVIACKYAKEGSLKELATLLIVAWKKLLPPITSEGESENDVGYTEPAIHRCILSELQSLVDEEVRLIGTGECIKEAAGECKHKKAKMETALLLLEVFERTGNCFDIYLSLYERAAYEENVLIAHDIMWMLKNMGFNLKRRDTNLTSMDCFTRKLSPDGAKKLSSLLKKASKKPTWPATVPIYNPNLQNSSAAEENPTLGGVRSMSTAIHCRPVSLITCPQARSYHTFGIISAPSSASRLSNPLGSKVSGMMRTLEPIWSDNYACKPWSFLALAFKVGSMAHV</sequence>
<dbReference type="PROSITE" id="PS50088">
    <property type="entry name" value="ANK_REPEAT"/>
    <property type="match status" value="1"/>
</dbReference>
<dbReference type="EMBL" id="JARAOO010000003">
    <property type="protein sequence ID" value="KAJ7975604.1"/>
    <property type="molecule type" value="Genomic_DNA"/>
</dbReference>
<evidence type="ECO:0000256" key="1">
    <source>
        <dbReference type="PROSITE-ProRule" id="PRU00023"/>
    </source>
</evidence>
<name>A0AAD7Q6C6_QUISA</name>
<dbReference type="InterPro" id="IPR002110">
    <property type="entry name" value="Ankyrin_rpt"/>
</dbReference>
<evidence type="ECO:0000313" key="2">
    <source>
        <dbReference type="EMBL" id="KAJ7975604.1"/>
    </source>
</evidence>
<feature type="repeat" description="ANK" evidence="1">
    <location>
        <begin position="32"/>
        <end position="61"/>
    </location>
</feature>
<gene>
    <name evidence="2" type="ORF">O6P43_005500</name>
</gene>
<dbReference type="KEGG" id="qsa:O6P43_005500"/>
<dbReference type="PROSITE" id="PS50297">
    <property type="entry name" value="ANK_REP_REGION"/>
    <property type="match status" value="1"/>
</dbReference>
<accession>A0AAD7Q6C6</accession>
<proteinExistence type="predicted"/>
<dbReference type="AlphaFoldDB" id="A0AAD7Q6C6"/>
<keyword evidence="1" id="KW-0040">ANK repeat</keyword>
<comment type="caution">
    <text evidence="2">The sequence shown here is derived from an EMBL/GenBank/DDBJ whole genome shotgun (WGS) entry which is preliminary data.</text>
</comment>
<dbReference type="Proteomes" id="UP001163823">
    <property type="component" value="Chromosome 3"/>
</dbReference>
<organism evidence="2 3">
    <name type="scientific">Quillaja saponaria</name>
    <name type="common">Soap bark tree</name>
    <dbReference type="NCBI Taxonomy" id="32244"/>
    <lineage>
        <taxon>Eukaryota</taxon>
        <taxon>Viridiplantae</taxon>
        <taxon>Streptophyta</taxon>
        <taxon>Embryophyta</taxon>
        <taxon>Tracheophyta</taxon>
        <taxon>Spermatophyta</taxon>
        <taxon>Magnoliopsida</taxon>
        <taxon>eudicotyledons</taxon>
        <taxon>Gunneridae</taxon>
        <taxon>Pentapetalae</taxon>
        <taxon>rosids</taxon>
        <taxon>fabids</taxon>
        <taxon>Fabales</taxon>
        <taxon>Quillajaceae</taxon>
        <taxon>Quillaja</taxon>
    </lineage>
</organism>
<evidence type="ECO:0000313" key="3">
    <source>
        <dbReference type="Proteomes" id="UP001163823"/>
    </source>
</evidence>
<protein>
    <submittedName>
        <fullName evidence="2">Ankyrin repeat domain-containing protein 31</fullName>
    </submittedName>
</protein>
<reference evidence="2" key="1">
    <citation type="journal article" date="2023" name="Science">
        <title>Elucidation of the pathway for biosynthesis of saponin adjuvants from the soapbark tree.</title>
        <authorList>
            <person name="Reed J."/>
            <person name="Orme A."/>
            <person name="El-Demerdash A."/>
            <person name="Owen C."/>
            <person name="Martin L.B.B."/>
            <person name="Misra R.C."/>
            <person name="Kikuchi S."/>
            <person name="Rejzek M."/>
            <person name="Martin A.C."/>
            <person name="Harkess A."/>
            <person name="Leebens-Mack J."/>
            <person name="Louveau T."/>
            <person name="Stephenson M.J."/>
            <person name="Osbourn A."/>
        </authorList>
    </citation>
    <scope>NUCLEOTIDE SEQUENCE</scope>
    <source>
        <strain evidence="2">S10</strain>
    </source>
</reference>
<keyword evidence="3" id="KW-1185">Reference proteome</keyword>